<feature type="compositionally biased region" description="Polar residues" evidence="1">
    <location>
        <begin position="77"/>
        <end position="86"/>
    </location>
</feature>
<comment type="caution">
    <text evidence="2">The sequence shown here is derived from an EMBL/GenBank/DDBJ whole genome shotgun (WGS) entry which is preliminary data.</text>
</comment>
<proteinExistence type="predicted"/>
<feature type="compositionally biased region" description="Low complexity" evidence="1">
    <location>
        <begin position="66"/>
        <end position="76"/>
    </location>
</feature>
<feature type="region of interest" description="Disordered" evidence="1">
    <location>
        <begin position="61"/>
        <end position="86"/>
    </location>
</feature>
<name>A0AA38R883_9PEZI</name>
<evidence type="ECO:0000313" key="2">
    <source>
        <dbReference type="EMBL" id="KAJ9138008.1"/>
    </source>
</evidence>
<evidence type="ECO:0000313" key="3">
    <source>
        <dbReference type="Proteomes" id="UP001174691"/>
    </source>
</evidence>
<dbReference type="EMBL" id="JANBVN010000151">
    <property type="protein sequence ID" value="KAJ9138008.1"/>
    <property type="molecule type" value="Genomic_DNA"/>
</dbReference>
<sequence>MSRYDPDAIAIYRKMLLADYRSAAARYEEYGAVQVEPIYAEHSNGELTGGRVESYGFRKEQDGVSTGTTPATNGTTYASSTTDQSDDQLQTVAGSSEIYGNFESFSEPTEPGRHSVGACQTVLGDYGPYDQIDDQLQTVAGSTGYNQGEDSDPFGFLAFQQPQQTFASASNDAGVSLPKDLDDIAACVWSSMTSMADPDIGGGAPSSDVT</sequence>
<reference evidence="2" key="1">
    <citation type="submission" date="2022-07" db="EMBL/GenBank/DDBJ databases">
        <title>Fungi with potential for degradation of polypropylene.</title>
        <authorList>
            <person name="Gostincar C."/>
        </authorList>
    </citation>
    <scope>NUCLEOTIDE SEQUENCE</scope>
    <source>
        <strain evidence="2">EXF-13287</strain>
    </source>
</reference>
<accession>A0AA38R883</accession>
<evidence type="ECO:0000256" key="1">
    <source>
        <dbReference type="SAM" id="MobiDB-lite"/>
    </source>
</evidence>
<dbReference type="AlphaFoldDB" id="A0AA38R883"/>
<organism evidence="2 3">
    <name type="scientific">Coniochaeta hoffmannii</name>
    <dbReference type="NCBI Taxonomy" id="91930"/>
    <lineage>
        <taxon>Eukaryota</taxon>
        <taxon>Fungi</taxon>
        <taxon>Dikarya</taxon>
        <taxon>Ascomycota</taxon>
        <taxon>Pezizomycotina</taxon>
        <taxon>Sordariomycetes</taxon>
        <taxon>Sordariomycetidae</taxon>
        <taxon>Coniochaetales</taxon>
        <taxon>Coniochaetaceae</taxon>
        <taxon>Coniochaeta</taxon>
    </lineage>
</organism>
<dbReference type="Proteomes" id="UP001174691">
    <property type="component" value="Unassembled WGS sequence"/>
</dbReference>
<protein>
    <submittedName>
        <fullName evidence="2">Uncharacterized protein</fullName>
    </submittedName>
</protein>
<keyword evidence="3" id="KW-1185">Reference proteome</keyword>
<gene>
    <name evidence="2" type="ORF">NKR19_g7989</name>
</gene>